<organism evidence="2 3">
    <name type="scientific">Anabarilius grahami</name>
    <name type="common">Kanglang fish</name>
    <name type="synonym">Barilius grahami</name>
    <dbReference type="NCBI Taxonomy" id="495550"/>
    <lineage>
        <taxon>Eukaryota</taxon>
        <taxon>Metazoa</taxon>
        <taxon>Chordata</taxon>
        <taxon>Craniata</taxon>
        <taxon>Vertebrata</taxon>
        <taxon>Euteleostomi</taxon>
        <taxon>Actinopterygii</taxon>
        <taxon>Neopterygii</taxon>
        <taxon>Teleostei</taxon>
        <taxon>Ostariophysi</taxon>
        <taxon>Cypriniformes</taxon>
        <taxon>Xenocyprididae</taxon>
        <taxon>Xenocypridinae</taxon>
        <taxon>Xenocypridinae incertae sedis</taxon>
        <taxon>Anabarilius</taxon>
    </lineage>
</organism>
<proteinExistence type="predicted"/>
<comment type="caution">
    <text evidence="2">The sequence shown here is derived from an EMBL/GenBank/DDBJ whole genome shotgun (WGS) entry which is preliminary data.</text>
</comment>
<feature type="compositionally biased region" description="Polar residues" evidence="1">
    <location>
        <begin position="186"/>
        <end position="198"/>
    </location>
</feature>
<dbReference type="Proteomes" id="UP000281406">
    <property type="component" value="Unassembled WGS sequence"/>
</dbReference>
<feature type="region of interest" description="Disordered" evidence="1">
    <location>
        <begin position="183"/>
        <end position="207"/>
    </location>
</feature>
<gene>
    <name evidence="2" type="ORF">DPX16_22300</name>
</gene>
<dbReference type="AlphaFoldDB" id="A0A3N0Y1S9"/>
<sequence>METVGDFEYSRKDLVGHGAFAVVFKGRHKKELQHENIVALYDVQSRHCSERTLMSTAGSRAKRCRFNYGCYDSVTYTPLTCNASQYTDTVSRTLQKNVTFINHTSLDGSTEPWGILMALPSEPNYATVDCLQSTVIKDVRRIDFFIPSQRCLVKAEQQGVLTLSHFNCVVRGGPQIPLNHTEHMQHGSTPAQTCSSDNDLIPHDEEV</sequence>
<accession>A0A3N0Y1S9</accession>
<protein>
    <submittedName>
        <fullName evidence="2">Serine/threonine-protein kinase ULK2</fullName>
    </submittedName>
</protein>
<keyword evidence="2" id="KW-0418">Kinase</keyword>
<evidence type="ECO:0000313" key="3">
    <source>
        <dbReference type="Proteomes" id="UP000281406"/>
    </source>
</evidence>
<dbReference type="OrthoDB" id="346907at2759"/>
<dbReference type="InterPro" id="IPR011009">
    <property type="entry name" value="Kinase-like_dom_sf"/>
</dbReference>
<keyword evidence="2" id="KW-0808">Transferase</keyword>
<dbReference type="EMBL" id="RJVU01055763">
    <property type="protein sequence ID" value="ROK74159.1"/>
    <property type="molecule type" value="Genomic_DNA"/>
</dbReference>
<dbReference type="SUPFAM" id="SSF56112">
    <property type="entry name" value="Protein kinase-like (PK-like)"/>
    <property type="match status" value="1"/>
</dbReference>
<dbReference type="GO" id="GO:0016301">
    <property type="term" value="F:kinase activity"/>
    <property type="evidence" value="ECO:0007669"/>
    <property type="project" value="UniProtKB-KW"/>
</dbReference>
<keyword evidence="3" id="KW-1185">Reference proteome</keyword>
<evidence type="ECO:0000313" key="2">
    <source>
        <dbReference type="EMBL" id="ROK74159.1"/>
    </source>
</evidence>
<dbReference type="Gene3D" id="3.30.200.20">
    <property type="entry name" value="Phosphorylase Kinase, domain 1"/>
    <property type="match status" value="1"/>
</dbReference>
<evidence type="ECO:0000256" key="1">
    <source>
        <dbReference type="SAM" id="MobiDB-lite"/>
    </source>
</evidence>
<reference evidence="2 3" key="1">
    <citation type="submission" date="2018-10" db="EMBL/GenBank/DDBJ databases">
        <title>Genome assembly for a Yunnan-Guizhou Plateau 3E fish, Anabarilius grahami (Regan), and its evolutionary and genetic applications.</title>
        <authorList>
            <person name="Jiang W."/>
        </authorList>
    </citation>
    <scope>NUCLEOTIDE SEQUENCE [LARGE SCALE GENOMIC DNA]</scope>
    <source>
        <strain evidence="2">AG-KIZ</strain>
        <tissue evidence="2">Muscle</tissue>
    </source>
</reference>
<name>A0A3N0Y1S9_ANAGA</name>